<dbReference type="InParanoid" id="A0A212F8G5"/>
<keyword evidence="2" id="KW-1185">Reference proteome</keyword>
<dbReference type="KEGG" id="dpl:KGM_205041"/>
<name>A0A212F8G5_DANPL</name>
<accession>A0A212F8G5</accession>
<proteinExistence type="predicted"/>
<reference evidence="1 2" key="1">
    <citation type="journal article" date="2011" name="Cell">
        <title>The monarch butterfly genome yields insights into long-distance migration.</title>
        <authorList>
            <person name="Zhan S."/>
            <person name="Merlin C."/>
            <person name="Boore J.L."/>
            <person name="Reppert S.M."/>
        </authorList>
    </citation>
    <scope>NUCLEOTIDE SEQUENCE [LARGE SCALE GENOMIC DNA]</scope>
    <source>
        <strain evidence="1">F-2</strain>
    </source>
</reference>
<dbReference type="AlphaFoldDB" id="A0A212F8G5"/>
<gene>
    <name evidence="1" type="ORF">KGM_205041</name>
</gene>
<dbReference type="EMBL" id="AGBW02009730">
    <property type="protein sequence ID" value="OWR50020.1"/>
    <property type="molecule type" value="Genomic_DNA"/>
</dbReference>
<dbReference type="Proteomes" id="UP000007151">
    <property type="component" value="Unassembled WGS sequence"/>
</dbReference>
<evidence type="ECO:0000313" key="2">
    <source>
        <dbReference type="Proteomes" id="UP000007151"/>
    </source>
</evidence>
<organism evidence="1 2">
    <name type="scientific">Danaus plexippus plexippus</name>
    <dbReference type="NCBI Taxonomy" id="278856"/>
    <lineage>
        <taxon>Eukaryota</taxon>
        <taxon>Metazoa</taxon>
        <taxon>Ecdysozoa</taxon>
        <taxon>Arthropoda</taxon>
        <taxon>Hexapoda</taxon>
        <taxon>Insecta</taxon>
        <taxon>Pterygota</taxon>
        <taxon>Neoptera</taxon>
        <taxon>Endopterygota</taxon>
        <taxon>Lepidoptera</taxon>
        <taxon>Glossata</taxon>
        <taxon>Ditrysia</taxon>
        <taxon>Papilionoidea</taxon>
        <taxon>Nymphalidae</taxon>
        <taxon>Danainae</taxon>
        <taxon>Danaini</taxon>
        <taxon>Danaina</taxon>
        <taxon>Danaus</taxon>
        <taxon>Danaus</taxon>
    </lineage>
</organism>
<comment type="caution">
    <text evidence="1">The sequence shown here is derived from an EMBL/GenBank/DDBJ whole genome shotgun (WGS) entry which is preliminary data.</text>
</comment>
<dbReference type="eggNOG" id="ENOG502TM3B">
    <property type="taxonomic scope" value="Eukaryota"/>
</dbReference>
<sequence>MQALKGVRSGRNMRPEIQTVKLGDLIYISVQMISDIKEGGVLYVATPPGEPVALVSSLHSSLLKACIQGLGYQKYEDASLNGHDIGSLLRIFNSNNNENPDFLARIPEYSIAPCLTRCGIDFTGRKTDEKYTDDVLGPDPPRLDKLVVTAQRRFFDPERLNKEMRITIQLKSEDIAKTLKCWASKGAVLPTCQLFQIFNQTKSNRINIDANDD</sequence>
<protein>
    <submittedName>
        <fullName evidence="1">Uncharacterized protein</fullName>
    </submittedName>
</protein>
<evidence type="ECO:0000313" key="1">
    <source>
        <dbReference type="EMBL" id="OWR50020.1"/>
    </source>
</evidence>